<evidence type="ECO:0000313" key="2">
    <source>
        <dbReference type="Proteomes" id="UP000006765"/>
    </source>
</evidence>
<name>K2HR95_9RHOB</name>
<reference evidence="1 2" key="1">
    <citation type="journal article" date="2012" name="J. Bacteriol.">
        <title>Draft Genome Sequence of Oceaniovalibus guishaninsula JLT2003T.</title>
        <authorList>
            <person name="Tang K."/>
            <person name="Liu K."/>
            <person name="Jiao N."/>
        </authorList>
    </citation>
    <scope>NUCLEOTIDE SEQUENCE [LARGE SCALE GENOMIC DNA]</scope>
    <source>
        <strain evidence="1 2">JLT2003</strain>
    </source>
</reference>
<organism evidence="1 2">
    <name type="scientific">Oceaniovalibus guishaninsula JLT2003</name>
    <dbReference type="NCBI Taxonomy" id="1231392"/>
    <lineage>
        <taxon>Bacteria</taxon>
        <taxon>Pseudomonadati</taxon>
        <taxon>Pseudomonadota</taxon>
        <taxon>Alphaproteobacteria</taxon>
        <taxon>Rhodobacterales</taxon>
        <taxon>Roseobacteraceae</taxon>
        <taxon>Oceaniovalibus</taxon>
    </lineage>
</organism>
<evidence type="ECO:0000313" key="1">
    <source>
        <dbReference type="EMBL" id="EKE45279.1"/>
    </source>
</evidence>
<dbReference type="AlphaFoldDB" id="K2HR95"/>
<accession>K2HR95</accession>
<dbReference type="EMBL" id="AMGO01000007">
    <property type="protein sequence ID" value="EKE45279.1"/>
    <property type="molecule type" value="Genomic_DNA"/>
</dbReference>
<dbReference type="RefSeq" id="WP_007425522.1">
    <property type="nucleotide sequence ID" value="NZ_AMGO01000007.1"/>
</dbReference>
<dbReference type="eggNOG" id="ENOG5033AA4">
    <property type="taxonomic scope" value="Bacteria"/>
</dbReference>
<proteinExistence type="predicted"/>
<keyword evidence="2" id="KW-1185">Reference proteome</keyword>
<dbReference type="Proteomes" id="UP000006765">
    <property type="component" value="Unassembled WGS sequence"/>
</dbReference>
<protein>
    <submittedName>
        <fullName evidence="1">Antifreeze protein, type I</fullName>
    </submittedName>
</protein>
<comment type="caution">
    <text evidence="1">The sequence shown here is derived from an EMBL/GenBank/DDBJ whole genome shotgun (WGS) entry which is preliminary data.</text>
</comment>
<gene>
    <name evidence="1" type="ORF">OCGS_0369</name>
</gene>
<dbReference type="STRING" id="1231392.OCGS_0369"/>
<sequence>MPHNANAYPTPLDLMRLGIATTTMMAQAQAVIAMRLCGMAGLWPVSASENTRMVSEKVAAMQSAASAANRAFLSGKRPDQIATAALRPIARKTRANATRLGKGGLRLP</sequence>